<dbReference type="FunFam" id="1.10.10.10:FF:000018">
    <property type="entry name" value="DNA-binding response regulator ResD"/>
    <property type="match status" value="1"/>
</dbReference>
<name>A0AA35CLD9_9FIRM</name>
<dbReference type="InterPro" id="IPR001789">
    <property type="entry name" value="Sig_transdc_resp-reg_receiver"/>
</dbReference>
<dbReference type="CDD" id="cd17574">
    <property type="entry name" value="REC_OmpR"/>
    <property type="match status" value="1"/>
</dbReference>
<dbReference type="InterPro" id="IPR036388">
    <property type="entry name" value="WH-like_DNA-bd_sf"/>
</dbReference>
<dbReference type="PROSITE" id="PS50110">
    <property type="entry name" value="RESPONSE_REGULATORY"/>
    <property type="match status" value="1"/>
</dbReference>
<dbReference type="GO" id="GO:0006355">
    <property type="term" value="P:regulation of DNA-templated transcription"/>
    <property type="evidence" value="ECO:0007669"/>
    <property type="project" value="InterPro"/>
</dbReference>
<dbReference type="GO" id="GO:0032993">
    <property type="term" value="C:protein-DNA complex"/>
    <property type="evidence" value="ECO:0007669"/>
    <property type="project" value="TreeGrafter"/>
</dbReference>
<dbReference type="InterPro" id="IPR016032">
    <property type="entry name" value="Sig_transdc_resp-reg_C-effctor"/>
</dbReference>
<evidence type="ECO:0000256" key="3">
    <source>
        <dbReference type="ARBA" id="ARBA00023012"/>
    </source>
</evidence>
<sequence length="235" mass="26014">MPKRILVIDDDPHIRELVADLLRLEGYHVETAGDGESGLALAATLAPDLIVLDLMMPAMDGFEVTRRIRRHSQVPIVVLTVRDAELDKLQGFTLGVDDYVTKPFSPLELLMRVKAVLRRASPARAEEHAAEVVQFGDVTVDRLTHRVLKGGRLIPLTTGEFNVLWALVSHPGQVLTREQVMELAWGPDAVGGPESVTVLVSRIREKIEDDPASPRWIQTVRGAGYRFVPQPRSPA</sequence>
<dbReference type="InterPro" id="IPR011006">
    <property type="entry name" value="CheY-like_superfamily"/>
</dbReference>
<keyword evidence="6" id="KW-0804">Transcription</keyword>
<dbReference type="Gene3D" id="1.10.10.10">
    <property type="entry name" value="Winged helix-like DNA-binding domain superfamily/Winged helix DNA-binding domain"/>
    <property type="match status" value="1"/>
</dbReference>
<dbReference type="GO" id="GO:0000976">
    <property type="term" value="F:transcription cis-regulatory region binding"/>
    <property type="evidence" value="ECO:0007669"/>
    <property type="project" value="TreeGrafter"/>
</dbReference>
<gene>
    <name evidence="12" type="ORF">caldi_16430</name>
</gene>
<dbReference type="Pfam" id="PF00072">
    <property type="entry name" value="Response_reg"/>
    <property type="match status" value="1"/>
</dbReference>
<organism evidence="12 13">
    <name type="scientific">Caldinitratiruptor microaerophilus</name>
    <dbReference type="NCBI Taxonomy" id="671077"/>
    <lineage>
        <taxon>Bacteria</taxon>
        <taxon>Bacillati</taxon>
        <taxon>Bacillota</taxon>
        <taxon>Clostridia</taxon>
        <taxon>Eubacteriales</taxon>
        <taxon>Symbiobacteriaceae</taxon>
        <taxon>Caldinitratiruptor</taxon>
    </lineage>
</organism>
<evidence type="ECO:0000256" key="7">
    <source>
        <dbReference type="ARBA" id="ARBA00024867"/>
    </source>
</evidence>
<dbReference type="FunFam" id="3.40.50.2300:FF:000001">
    <property type="entry name" value="DNA-binding response regulator PhoB"/>
    <property type="match status" value="1"/>
</dbReference>
<keyword evidence="4" id="KW-0805">Transcription regulation</keyword>
<keyword evidence="2 8" id="KW-0597">Phosphoprotein</keyword>
<evidence type="ECO:0000256" key="6">
    <source>
        <dbReference type="ARBA" id="ARBA00023163"/>
    </source>
</evidence>
<dbReference type="SMART" id="SM00448">
    <property type="entry name" value="REC"/>
    <property type="match status" value="1"/>
</dbReference>
<keyword evidence="5 9" id="KW-0238">DNA-binding</keyword>
<feature type="domain" description="OmpR/PhoB-type" evidence="11">
    <location>
        <begin position="130"/>
        <end position="229"/>
    </location>
</feature>
<dbReference type="SMART" id="SM00862">
    <property type="entry name" value="Trans_reg_C"/>
    <property type="match status" value="1"/>
</dbReference>
<dbReference type="AlphaFoldDB" id="A0AA35CLD9"/>
<dbReference type="Proteomes" id="UP001163687">
    <property type="component" value="Chromosome"/>
</dbReference>
<dbReference type="CDD" id="cd00383">
    <property type="entry name" value="trans_reg_C"/>
    <property type="match status" value="1"/>
</dbReference>
<dbReference type="RefSeq" id="WP_264844574.1">
    <property type="nucleotide sequence ID" value="NZ_AP025628.1"/>
</dbReference>
<feature type="DNA-binding region" description="OmpR/PhoB-type" evidence="9">
    <location>
        <begin position="130"/>
        <end position="229"/>
    </location>
</feature>
<reference evidence="12" key="1">
    <citation type="submission" date="2022-03" db="EMBL/GenBank/DDBJ databases">
        <title>Complete genome sequence of Caldinitratiruptor microaerophilus.</title>
        <authorList>
            <person name="Mukaiyama R."/>
            <person name="Nishiyama T."/>
            <person name="Ueda K."/>
        </authorList>
    </citation>
    <scope>NUCLEOTIDE SEQUENCE</scope>
    <source>
        <strain evidence="12">JCM 16183</strain>
    </source>
</reference>
<evidence type="ECO:0000313" key="13">
    <source>
        <dbReference type="Proteomes" id="UP001163687"/>
    </source>
</evidence>
<dbReference type="SUPFAM" id="SSF46894">
    <property type="entry name" value="C-terminal effector domain of the bipartite response regulators"/>
    <property type="match status" value="1"/>
</dbReference>
<dbReference type="InterPro" id="IPR039420">
    <property type="entry name" value="WalR-like"/>
</dbReference>
<evidence type="ECO:0000256" key="1">
    <source>
        <dbReference type="ARBA" id="ARBA00018672"/>
    </source>
</evidence>
<dbReference type="SUPFAM" id="SSF52172">
    <property type="entry name" value="CheY-like"/>
    <property type="match status" value="1"/>
</dbReference>
<evidence type="ECO:0000259" key="11">
    <source>
        <dbReference type="PROSITE" id="PS51755"/>
    </source>
</evidence>
<evidence type="ECO:0000313" key="12">
    <source>
        <dbReference type="EMBL" id="BDG60553.1"/>
    </source>
</evidence>
<evidence type="ECO:0000256" key="5">
    <source>
        <dbReference type="ARBA" id="ARBA00023125"/>
    </source>
</evidence>
<accession>A0AA35CLD9</accession>
<protein>
    <recommendedName>
        <fullName evidence="1">Stage 0 sporulation protein A homolog</fullName>
    </recommendedName>
</protein>
<dbReference type="InterPro" id="IPR001867">
    <property type="entry name" value="OmpR/PhoB-type_DNA-bd"/>
</dbReference>
<evidence type="ECO:0000256" key="8">
    <source>
        <dbReference type="PROSITE-ProRule" id="PRU00169"/>
    </source>
</evidence>
<proteinExistence type="predicted"/>
<dbReference type="Pfam" id="PF00486">
    <property type="entry name" value="Trans_reg_C"/>
    <property type="match status" value="1"/>
</dbReference>
<dbReference type="PANTHER" id="PTHR48111:SF1">
    <property type="entry name" value="TWO-COMPONENT RESPONSE REGULATOR ORR33"/>
    <property type="match status" value="1"/>
</dbReference>
<dbReference type="PROSITE" id="PS51755">
    <property type="entry name" value="OMPR_PHOB"/>
    <property type="match status" value="1"/>
</dbReference>
<evidence type="ECO:0000259" key="10">
    <source>
        <dbReference type="PROSITE" id="PS50110"/>
    </source>
</evidence>
<feature type="domain" description="Response regulatory" evidence="10">
    <location>
        <begin position="4"/>
        <end position="117"/>
    </location>
</feature>
<dbReference type="PANTHER" id="PTHR48111">
    <property type="entry name" value="REGULATOR OF RPOS"/>
    <property type="match status" value="1"/>
</dbReference>
<dbReference type="GO" id="GO:0000156">
    <property type="term" value="F:phosphorelay response regulator activity"/>
    <property type="evidence" value="ECO:0007669"/>
    <property type="project" value="TreeGrafter"/>
</dbReference>
<keyword evidence="3" id="KW-0902">Two-component regulatory system</keyword>
<comment type="function">
    <text evidence="7">May play the central regulatory role in sporulation. It may be an element of the effector pathway responsible for the activation of sporulation genes in response to nutritional stress. Spo0A may act in concert with spo0H (a sigma factor) to control the expression of some genes that are critical to the sporulation process.</text>
</comment>
<evidence type="ECO:0000256" key="4">
    <source>
        <dbReference type="ARBA" id="ARBA00023015"/>
    </source>
</evidence>
<dbReference type="Gene3D" id="6.10.250.690">
    <property type="match status" value="1"/>
</dbReference>
<evidence type="ECO:0000256" key="2">
    <source>
        <dbReference type="ARBA" id="ARBA00022553"/>
    </source>
</evidence>
<feature type="modified residue" description="4-aspartylphosphate" evidence="8">
    <location>
        <position position="53"/>
    </location>
</feature>
<dbReference type="EMBL" id="AP025628">
    <property type="protein sequence ID" value="BDG60553.1"/>
    <property type="molecule type" value="Genomic_DNA"/>
</dbReference>
<keyword evidence="13" id="KW-1185">Reference proteome</keyword>
<evidence type="ECO:0000256" key="9">
    <source>
        <dbReference type="PROSITE-ProRule" id="PRU01091"/>
    </source>
</evidence>
<dbReference type="GO" id="GO:0005829">
    <property type="term" value="C:cytosol"/>
    <property type="evidence" value="ECO:0007669"/>
    <property type="project" value="TreeGrafter"/>
</dbReference>
<dbReference type="KEGG" id="cmic:caldi_16430"/>
<dbReference type="Gene3D" id="3.40.50.2300">
    <property type="match status" value="1"/>
</dbReference>